<dbReference type="Proteomes" id="UP000515211">
    <property type="component" value="Chromosome 10"/>
</dbReference>
<evidence type="ECO:0000259" key="2">
    <source>
        <dbReference type="PROSITE" id="PS50879"/>
    </source>
</evidence>
<feature type="domain" description="RNase H type-1" evidence="2">
    <location>
        <begin position="40"/>
        <end position="169"/>
    </location>
</feature>
<evidence type="ECO:0000256" key="1">
    <source>
        <dbReference type="SAM" id="MobiDB-lite"/>
    </source>
</evidence>
<dbReference type="Gene3D" id="1.10.340.70">
    <property type="match status" value="1"/>
</dbReference>
<gene>
    <name evidence="4" type="primary">LOC107471113</name>
</gene>
<reference evidence="4" key="2">
    <citation type="submission" date="2025-08" db="UniProtKB">
        <authorList>
            <consortium name="RefSeq"/>
        </authorList>
    </citation>
    <scope>IDENTIFICATION</scope>
    <source>
        <tissue evidence="4">Whole plant</tissue>
    </source>
</reference>
<dbReference type="Pfam" id="PF13456">
    <property type="entry name" value="RVT_3"/>
    <property type="match status" value="1"/>
</dbReference>
<feature type="region of interest" description="Disordered" evidence="1">
    <location>
        <begin position="494"/>
        <end position="513"/>
    </location>
</feature>
<dbReference type="Pfam" id="PF17921">
    <property type="entry name" value="Integrase_H2C2"/>
    <property type="match status" value="1"/>
</dbReference>
<protein>
    <submittedName>
        <fullName evidence="4">Uncharacterized protein LOC107471113</fullName>
    </submittedName>
</protein>
<dbReference type="RefSeq" id="XP_020989763.1">
    <property type="nucleotide sequence ID" value="XM_021134104.1"/>
</dbReference>
<evidence type="ECO:0000313" key="4">
    <source>
        <dbReference type="RefSeq" id="XP_020989763.1"/>
    </source>
</evidence>
<dbReference type="GO" id="GO:0003676">
    <property type="term" value="F:nucleic acid binding"/>
    <property type="evidence" value="ECO:0007669"/>
    <property type="project" value="InterPro"/>
</dbReference>
<dbReference type="Gene3D" id="3.30.420.10">
    <property type="entry name" value="Ribonuclease H-like superfamily/Ribonuclease H"/>
    <property type="match status" value="3"/>
</dbReference>
<dbReference type="InterPro" id="IPR041588">
    <property type="entry name" value="Integrase_H2C2"/>
</dbReference>
<dbReference type="PANTHER" id="PTHR48475:SF2">
    <property type="entry name" value="RIBONUCLEASE H"/>
    <property type="match status" value="1"/>
</dbReference>
<dbReference type="PANTHER" id="PTHR48475">
    <property type="entry name" value="RIBONUCLEASE H"/>
    <property type="match status" value="1"/>
</dbReference>
<dbReference type="PROSITE" id="PS50879">
    <property type="entry name" value="RNASE_H_1"/>
    <property type="match status" value="1"/>
</dbReference>
<dbReference type="InterPro" id="IPR002156">
    <property type="entry name" value="RNaseH_domain"/>
</dbReference>
<dbReference type="InterPro" id="IPR012337">
    <property type="entry name" value="RNaseH-like_sf"/>
</dbReference>
<sequence length="513" mass="57530">MTWAIELSQYDLQCEPRHAIKAQALADFLVEVMGDPTEETSIRWRLHVDGASNQTSGGAGIILESPAGVIYEQSIKFEFPVSNNQVEYEALLGSLILAREVGATRLEVCSDSQVVTSQVNGSYQARDSLLQKYLEKVKELSKQFEEVTIQHVPRERNTRADLLSKLASTKPGVGNRSLIQGMIKEPAVTLHLTKRDPSWMDPIADFLENGKLPANDKAAKALRRETAKYAIIQGQLFKKGLSQPLLKCLHPDQTDYVLREVHEGCCDHHIGGKALARKLIRAGYYWPSMMKDSKEFVRKCVKCQENANFHKAPATELSLLTSSRPFAQWGVDLLGPFPVGSRQVKYLIVAIDYYTKWIEAEPLASDNSIRYPEVVISDNGTQFTDKKFVEFLAGLKKRLDKKKGAWADELASVLLSYRTTEQLSTGETPFRLTYGVDAMIPVEVGELSPRLLLEGVEEAVEKDLVNEAREMTHLSEAAPKQRMTLRYMGKENWRLTGKDPTGSKRRLVCPTAD</sequence>
<organism evidence="3 4">
    <name type="scientific">Arachis duranensis</name>
    <name type="common">Wild peanut</name>
    <dbReference type="NCBI Taxonomy" id="130453"/>
    <lineage>
        <taxon>Eukaryota</taxon>
        <taxon>Viridiplantae</taxon>
        <taxon>Streptophyta</taxon>
        <taxon>Embryophyta</taxon>
        <taxon>Tracheophyta</taxon>
        <taxon>Spermatophyta</taxon>
        <taxon>Magnoliopsida</taxon>
        <taxon>eudicotyledons</taxon>
        <taxon>Gunneridae</taxon>
        <taxon>Pentapetalae</taxon>
        <taxon>rosids</taxon>
        <taxon>fabids</taxon>
        <taxon>Fabales</taxon>
        <taxon>Fabaceae</taxon>
        <taxon>Papilionoideae</taxon>
        <taxon>50 kb inversion clade</taxon>
        <taxon>dalbergioids sensu lato</taxon>
        <taxon>Dalbergieae</taxon>
        <taxon>Pterocarpus clade</taxon>
        <taxon>Arachis</taxon>
    </lineage>
</organism>
<dbReference type="KEGG" id="adu:107471113"/>
<dbReference type="GeneID" id="107471113"/>
<dbReference type="AlphaFoldDB" id="A0A6P5N3U0"/>
<dbReference type="CDD" id="cd09279">
    <property type="entry name" value="RNase_HI_like"/>
    <property type="match status" value="1"/>
</dbReference>
<accession>A0A6P5N3U0</accession>
<dbReference type="InterPro" id="IPR036397">
    <property type="entry name" value="RNaseH_sf"/>
</dbReference>
<name>A0A6P5N3U0_ARADU</name>
<keyword evidence="3" id="KW-1185">Reference proteome</keyword>
<reference evidence="3" key="1">
    <citation type="journal article" date="2016" name="Nat. Genet.">
        <title>The genome sequences of Arachis duranensis and Arachis ipaensis, the diploid ancestors of cultivated peanut.</title>
        <authorList>
            <person name="Bertioli D.J."/>
            <person name="Cannon S.B."/>
            <person name="Froenicke L."/>
            <person name="Huang G."/>
            <person name="Farmer A.D."/>
            <person name="Cannon E.K."/>
            <person name="Liu X."/>
            <person name="Gao D."/>
            <person name="Clevenger J."/>
            <person name="Dash S."/>
            <person name="Ren L."/>
            <person name="Moretzsohn M.C."/>
            <person name="Shirasawa K."/>
            <person name="Huang W."/>
            <person name="Vidigal B."/>
            <person name="Abernathy B."/>
            <person name="Chu Y."/>
            <person name="Niederhuth C.E."/>
            <person name="Umale P."/>
            <person name="Araujo A.C."/>
            <person name="Kozik A."/>
            <person name="Kim K.D."/>
            <person name="Burow M.D."/>
            <person name="Varshney R.K."/>
            <person name="Wang X."/>
            <person name="Zhang X."/>
            <person name="Barkley N."/>
            <person name="Guimaraes P.M."/>
            <person name="Isobe S."/>
            <person name="Guo B."/>
            <person name="Liao B."/>
            <person name="Stalker H.T."/>
            <person name="Schmitz R.J."/>
            <person name="Scheffler B.E."/>
            <person name="Leal-Bertioli S.C."/>
            <person name="Xun X."/>
            <person name="Jackson S.A."/>
            <person name="Michelmore R."/>
            <person name="Ozias-Akins P."/>
        </authorList>
    </citation>
    <scope>NUCLEOTIDE SEQUENCE [LARGE SCALE GENOMIC DNA]</scope>
    <source>
        <strain evidence="3">cv. V14167</strain>
    </source>
</reference>
<proteinExistence type="predicted"/>
<dbReference type="GO" id="GO:0004523">
    <property type="term" value="F:RNA-DNA hybrid ribonuclease activity"/>
    <property type="evidence" value="ECO:0007669"/>
    <property type="project" value="InterPro"/>
</dbReference>
<dbReference type="SUPFAM" id="SSF53098">
    <property type="entry name" value="Ribonuclease H-like"/>
    <property type="match status" value="2"/>
</dbReference>
<evidence type="ECO:0000313" key="3">
    <source>
        <dbReference type="Proteomes" id="UP000515211"/>
    </source>
</evidence>